<dbReference type="EMBL" id="JBHFFA010000007">
    <property type="protein sequence ID" value="KAL2612420.1"/>
    <property type="molecule type" value="Genomic_DNA"/>
</dbReference>
<gene>
    <name evidence="2" type="ORF">R1flu_024112</name>
</gene>
<comment type="caution">
    <text evidence="2">The sequence shown here is derived from an EMBL/GenBank/DDBJ whole genome shotgun (WGS) entry which is preliminary data.</text>
</comment>
<keyword evidence="3" id="KW-1185">Reference proteome</keyword>
<dbReference type="AlphaFoldDB" id="A0ABD1XTZ9"/>
<sequence length="108" mass="11505">MHPSGLPAGGFQTLSFEQPPAMSRPSETLDLDQIPPISGPLPQSQPTSGGPPSPIVPNGGESSTQVVARGNHKKPAAAPRESNRLIWDSEWVLALLELKRAEQMESES</sequence>
<proteinExistence type="predicted"/>
<evidence type="ECO:0000256" key="1">
    <source>
        <dbReference type="SAM" id="MobiDB-lite"/>
    </source>
</evidence>
<evidence type="ECO:0000313" key="3">
    <source>
        <dbReference type="Proteomes" id="UP001605036"/>
    </source>
</evidence>
<accession>A0ABD1XTZ9</accession>
<reference evidence="2 3" key="1">
    <citation type="submission" date="2024-09" db="EMBL/GenBank/DDBJ databases">
        <title>Chromosome-scale assembly of Riccia fluitans.</title>
        <authorList>
            <person name="Paukszto L."/>
            <person name="Sawicki J."/>
            <person name="Karawczyk K."/>
            <person name="Piernik-Szablinska J."/>
            <person name="Szczecinska M."/>
            <person name="Mazdziarz M."/>
        </authorList>
    </citation>
    <scope>NUCLEOTIDE SEQUENCE [LARGE SCALE GENOMIC DNA]</scope>
    <source>
        <strain evidence="2">Rf_01</strain>
        <tissue evidence="2">Aerial parts of the thallus</tissue>
    </source>
</reference>
<protein>
    <submittedName>
        <fullName evidence="2">Uncharacterized protein</fullName>
    </submittedName>
</protein>
<dbReference type="Proteomes" id="UP001605036">
    <property type="component" value="Unassembled WGS sequence"/>
</dbReference>
<organism evidence="2 3">
    <name type="scientific">Riccia fluitans</name>
    <dbReference type="NCBI Taxonomy" id="41844"/>
    <lineage>
        <taxon>Eukaryota</taxon>
        <taxon>Viridiplantae</taxon>
        <taxon>Streptophyta</taxon>
        <taxon>Embryophyta</taxon>
        <taxon>Marchantiophyta</taxon>
        <taxon>Marchantiopsida</taxon>
        <taxon>Marchantiidae</taxon>
        <taxon>Marchantiales</taxon>
        <taxon>Ricciaceae</taxon>
        <taxon>Riccia</taxon>
    </lineage>
</organism>
<evidence type="ECO:0000313" key="2">
    <source>
        <dbReference type="EMBL" id="KAL2612420.1"/>
    </source>
</evidence>
<name>A0ABD1XTZ9_9MARC</name>
<feature type="region of interest" description="Disordered" evidence="1">
    <location>
        <begin position="1"/>
        <end position="83"/>
    </location>
</feature>